<dbReference type="Proteomes" id="UP000451471">
    <property type="component" value="Unassembled WGS sequence"/>
</dbReference>
<protein>
    <submittedName>
        <fullName evidence="2">Uncharacterized protein</fullName>
    </submittedName>
</protein>
<feature type="compositionally biased region" description="Basic and acidic residues" evidence="1">
    <location>
        <begin position="23"/>
        <end position="56"/>
    </location>
</feature>
<dbReference type="EMBL" id="WSZK01000008">
    <property type="protein sequence ID" value="MWG33632.1"/>
    <property type="molecule type" value="Genomic_DNA"/>
</dbReference>
<evidence type="ECO:0000313" key="3">
    <source>
        <dbReference type="Proteomes" id="UP000451471"/>
    </source>
</evidence>
<accession>A0A6B0GFN4</accession>
<dbReference type="RefSeq" id="WP_158203353.1">
    <property type="nucleotide sequence ID" value="NZ_WSZK01000008.1"/>
</dbReference>
<dbReference type="Pfam" id="PF24414">
    <property type="entry name" value="DUF7547"/>
    <property type="match status" value="1"/>
</dbReference>
<feature type="compositionally biased region" description="Basic and acidic residues" evidence="1">
    <location>
        <begin position="166"/>
        <end position="196"/>
    </location>
</feature>
<feature type="compositionally biased region" description="Basic and acidic residues" evidence="1">
    <location>
        <begin position="204"/>
        <end position="233"/>
    </location>
</feature>
<organism evidence="2 3">
    <name type="scientific">Halomarina oriensis</name>
    <dbReference type="NCBI Taxonomy" id="671145"/>
    <lineage>
        <taxon>Archaea</taxon>
        <taxon>Methanobacteriati</taxon>
        <taxon>Methanobacteriota</taxon>
        <taxon>Stenosarchaea group</taxon>
        <taxon>Halobacteria</taxon>
        <taxon>Halobacteriales</taxon>
        <taxon>Natronomonadaceae</taxon>
        <taxon>Halomarina</taxon>
    </lineage>
</organism>
<dbReference type="AlphaFoldDB" id="A0A6B0GFN4"/>
<keyword evidence="3" id="KW-1185">Reference proteome</keyword>
<evidence type="ECO:0000256" key="1">
    <source>
        <dbReference type="SAM" id="MobiDB-lite"/>
    </source>
</evidence>
<reference evidence="2 3" key="1">
    <citation type="submission" date="2019-12" db="EMBL/GenBank/DDBJ databases">
        <title>Halocatena pleomorpha gen. nov. sp. nov., an extremely halophilic archaeon of family Halobacteriaceae isolated from saltpan soil.</title>
        <authorList>
            <person name="Pal Y."/>
            <person name="Verma A."/>
            <person name="Krishnamurthi S."/>
            <person name="Kumar P."/>
        </authorList>
    </citation>
    <scope>NUCLEOTIDE SEQUENCE [LARGE SCALE GENOMIC DNA]</scope>
    <source>
        <strain evidence="2 3">JCM 16495</strain>
    </source>
</reference>
<evidence type="ECO:0000313" key="2">
    <source>
        <dbReference type="EMBL" id="MWG33632.1"/>
    </source>
</evidence>
<feature type="compositionally biased region" description="Acidic residues" evidence="1">
    <location>
        <begin position="269"/>
        <end position="279"/>
    </location>
</feature>
<feature type="compositionally biased region" description="Basic and acidic residues" evidence="1">
    <location>
        <begin position="241"/>
        <end position="251"/>
    </location>
</feature>
<name>A0A6B0GFN4_9EURY</name>
<dbReference type="InterPro" id="IPR055969">
    <property type="entry name" value="DUF7547"/>
</dbReference>
<feature type="region of interest" description="Disordered" evidence="1">
    <location>
        <begin position="23"/>
        <end position="68"/>
    </location>
</feature>
<gene>
    <name evidence="2" type="ORF">GQS65_03855</name>
</gene>
<proteinExistence type="predicted"/>
<feature type="region of interest" description="Disordered" evidence="1">
    <location>
        <begin position="166"/>
        <end position="279"/>
    </location>
</feature>
<sequence length="279" mass="30846">MSRRSDDDLAALLDELSGTLDQLRTELDDQDRRQARGRSPERPERDDSGRRRDDRRRGRGGPQIPRPGQFLQFTEEYTIPALIAFLEANIKALELLRGLLRVLNGGGDVSERRVESVGRRTLGQVDDLLGDVQGALEGQPSNPEARDLLADARALREDIDERISSGAVRRERERADRDDTGTDRDDRWRGRQDRSDAPVTIDVSDSREGEAAERDRSARRGEDSADGPARRDEVDVDSELDSLRRQVRGSDESEGSDDADAGAGGASEGSDEPGDGNED</sequence>
<comment type="caution">
    <text evidence="2">The sequence shown here is derived from an EMBL/GenBank/DDBJ whole genome shotgun (WGS) entry which is preliminary data.</text>
</comment>